<dbReference type="EMBL" id="CP073041">
    <property type="protein sequence ID" value="UXE59085.1"/>
    <property type="molecule type" value="Genomic_DNA"/>
</dbReference>
<gene>
    <name evidence="1" type="ORF">KA717_24440</name>
</gene>
<sequence length="195" mass="22741">MTYSTQQLLDILDQELRATWNGKRILLSSAERLDNPVVAKALDMQKVGKVFAYQDFRRQVHEYQQEYQVSGLIWRDCHFQGRSIRFPELHNQLIAVAGDKERLMAAKTEILEFWQICTQGMGFWLAARHHRPLHPDSLADFIQETEWAELDATQSELFLGLCWGNPQDYQYDWAKPESGYHRIVAAMNQPSTIKV</sequence>
<organism evidence="1">
    <name type="scientific">Woronichinia naegeliana WA131</name>
    <dbReference type="NCBI Taxonomy" id="2824559"/>
    <lineage>
        <taxon>Bacteria</taxon>
        <taxon>Bacillati</taxon>
        <taxon>Cyanobacteriota</taxon>
        <taxon>Cyanophyceae</taxon>
        <taxon>Synechococcales</taxon>
        <taxon>Coelosphaeriaceae</taxon>
        <taxon>Woronichinia</taxon>
    </lineage>
</organism>
<name>A0A977KVG1_9CYAN</name>
<protein>
    <submittedName>
        <fullName evidence="1">Uncharacterized protein</fullName>
    </submittedName>
</protein>
<evidence type="ECO:0000313" key="1">
    <source>
        <dbReference type="EMBL" id="UXE59085.1"/>
    </source>
</evidence>
<proteinExistence type="predicted"/>
<accession>A0A977KVG1</accession>
<dbReference type="AlphaFoldDB" id="A0A977KVG1"/>
<dbReference type="KEGG" id="wna:KA717_24440"/>
<dbReference type="Proteomes" id="UP001065613">
    <property type="component" value="Chromosome"/>
</dbReference>
<reference evidence="1" key="1">
    <citation type="submission" date="2021-04" db="EMBL/GenBank/DDBJ databases">
        <title>Genome sequence of Woronichinia naegeliana from Washington state freshwater lake bloom.</title>
        <authorList>
            <person name="Dreher T.W."/>
        </authorList>
    </citation>
    <scope>NUCLEOTIDE SEQUENCE</scope>
    <source>
        <strain evidence="1">WA131</strain>
    </source>
</reference>